<dbReference type="CDD" id="cd16387">
    <property type="entry name" value="ParB_N_Srx"/>
    <property type="match status" value="1"/>
</dbReference>
<dbReference type="Proteomes" id="UP000051886">
    <property type="component" value="Unassembled WGS sequence"/>
</dbReference>
<dbReference type="Gene3D" id="3.90.1530.10">
    <property type="entry name" value="Conserved hypothetical protein from pyrococcus furiosus pfu- 392566-001, ParB domain"/>
    <property type="match status" value="1"/>
</dbReference>
<evidence type="ECO:0000313" key="3">
    <source>
        <dbReference type="EMBL" id="KRN95604.1"/>
    </source>
</evidence>
<dbReference type="OrthoDB" id="5194822at2"/>
<dbReference type="AlphaFoldDB" id="A0A0R2LAX8"/>
<evidence type="ECO:0000256" key="1">
    <source>
        <dbReference type="SAM" id="MobiDB-lite"/>
    </source>
</evidence>
<feature type="domain" description="ParB-like N-terminal" evidence="2">
    <location>
        <begin position="53"/>
        <end position="149"/>
    </location>
</feature>
<proteinExistence type="predicted"/>
<feature type="region of interest" description="Disordered" evidence="1">
    <location>
        <begin position="301"/>
        <end position="327"/>
    </location>
</feature>
<dbReference type="RefSeq" id="WP_017868492.1">
    <property type="nucleotide sequence ID" value="NZ_BJYB01000008.1"/>
</dbReference>
<feature type="compositionally biased region" description="Basic and acidic residues" evidence="1">
    <location>
        <begin position="303"/>
        <end position="320"/>
    </location>
</feature>
<dbReference type="STRING" id="449659.IV66_GL001051"/>
<dbReference type="InterPro" id="IPR003115">
    <property type="entry name" value="ParB_N"/>
</dbReference>
<reference evidence="3 4" key="1">
    <citation type="journal article" date="2015" name="Genome Announc.">
        <title>Expanding the biotechnology potential of lactobacilli through comparative genomics of 213 strains and associated genera.</title>
        <authorList>
            <person name="Sun Z."/>
            <person name="Harris H.M."/>
            <person name="McCann A."/>
            <person name="Guo C."/>
            <person name="Argimon S."/>
            <person name="Zhang W."/>
            <person name="Yang X."/>
            <person name="Jeffery I.B."/>
            <person name="Cooney J.C."/>
            <person name="Kagawa T.F."/>
            <person name="Liu W."/>
            <person name="Song Y."/>
            <person name="Salvetti E."/>
            <person name="Wrobel A."/>
            <person name="Rasinkangas P."/>
            <person name="Parkhill J."/>
            <person name="Rea M.C."/>
            <person name="O'Sullivan O."/>
            <person name="Ritari J."/>
            <person name="Douillard F.P."/>
            <person name="Paul Ross R."/>
            <person name="Yang R."/>
            <person name="Briner A.E."/>
            <person name="Felis G.E."/>
            <person name="de Vos W.M."/>
            <person name="Barrangou R."/>
            <person name="Klaenhammer T.R."/>
            <person name="Caufield P.W."/>
            <person name="Cui Y."/>
            <person name="Zhang H."/>
            <person name="O'Toole P.W."/>
        </authorList>
    </citation>
    <scope>NUCLEOTIDE SEQUENCE [LARGE SCALE GENOMIC DNA]</scope>
    <source>
        <strain evidence="3 4">NBRC 103219</strain>
    </source>
</reference>
<name>A0A0R2LAX8_9LACO</name>
<accession>A0A0R2LAX8</accession>
<dbReference type="PATRIC" id="fig|449659.4.peg.1061"/>
<keyword evidence="4" id="KW-1185">Reference proteome</keyword>
<dbReference type="SUPFAM" id="SSF110849">
    <property type="entry name" value="ParB/Sulfiredoxin"/>
    <property type="match status" value="1"/>
</dbReference>
<sequence>MIKESDFELTEETKNLTIKGALKLFAVVKIPLEKLKYNRQNGRIATWISEYENEILPEETEKFNEVVEGFIKNSNPESLKKTKANIERFGQMEPAVVLENGILVDGNRRFTALRQLKREGKGAEFNYIKAVILSDSYSTKEIKTLELNLQHAKEERVDYNPIDRLVDIYRDLLSPGAEFSPAEYAREVDEKESKVRDNMSVAQLMIDYLDYIQHPNMFYIARQQKLDGPLREISKILKSKKIDPYDYNDAKDILFASLATVKGDATRKIRDMRSVIENPRQLHSVSNKLDQTMDDLEEYFSDDSARSKEQFEISEKDSEKTQNNTDRYTVQVPQDIVDRVNETVETEIDNSKLKKAEKAPLKALSKCVNYLHEADPQALGYISEKSEKDKDDIFSLLNELKKGIKEIEDEL</sequence>
<dbReference type="InterPro" id="IPR036086">
    <property type="entry name" value="ParB/Sulfiredoxin_sf"/>
</dbReference>
<comment type="caution">
    <text evidence="3">The sequence shown here is derived from an EMBL/GenBank/DDBJ whole genome shotgun (WGS) entry which is preliminary data.</text>
</comment>
<gene>
    <name evidence="3" type="ORF">IV66_GL001051</name>
</gene>
<protein>
    <recommendedName>
        <fullName evidence="2">ParB-like N-terminal domain-containing protein</fullName>
    </recommendedName>
</protein>
<evidence type="ECO:0000259" key="2">
    <source>
        <dbReference type="SMART" id="SM00470"/>
    </source>
</evidence>
<organism evidence="3 4">
    <name type="scientific">Ligilactobacillus pobuzihii</name>
    <dbReference type="NCBI Taxonomy" id="449659"/>
    <lineage>
        <taxon>Bacteria</taxon>
        <taxon>Bacillati</taxon>
        <taxon>Bacillota</taxon>
        <taxon>Bacilli</taxon>
        <taxon>Lactobacillales</taxon>
        <taxon>Lactobacillaceae</taxon>
        <taxon>Ligilactobacillus</taxon>
    </lineage>
</organism>
<evidence type="ECO:0000313" key="4">
    <source>
        <dbReference type="Proteomes" id="UP000051886"/>
    </source>
</evidence>
<dbReference type="SMART" id="SM00470">
    <property type="entry name" value="ParB"/>
    <property type="match status" value="1"/>
</dbReference>
<dbReference type="EMBL" id="JQCN01000070">
    <property type="protein sequence ID" value="KRN95604.1"/>
    <property type="molecule type" value="Genomic_DNA"/>
</dbReference>